<name>A0A433QU03_9FUNG</name>
<keyword evidence="4 9" id="KW-0378">Hydrolase</keyword>
<dbReference type="PANTHER" id="PTHR11804">
    <property type="entry name" value="PROTEASE M3 THIMET OLIGOPEPTIDASE-RELATED"/>
    <property type="match status" value="1"/>
</dbReference>
<comment type="catalytic activity">
    <reaction evidence="7">
        <text>Hydrolysis of oligopeptides, with broad specificity. Gly or Ala commonly occur as P1 or P1' residues, but more distant residues are also important, as is shown by the fact that Z-Gly-Pro-Gly-|-Gly-Pro-Ala is cleaved, but not Z-(Gly)(5).</text>
        <dbReference type="EC" id="3.4.24.70"/>
    </reaction>
</comment>
<evidence type="ECO:0000313" key="12">
    <source>
        <dbReference type="EMBL" id="RUS33228.1"/>
    </source>
</evidence>
<keyword evidence="13" id="KW-1185">Reference proteome</keyword>
<evidence type="ECO:0000256" key="3">
    <source>
        <dbReference type="ARBA" id="ARBA00022723"/>
    </source>
</evidence>
<evidence type="ECO:0000256" key="4">
    <source>
        <dbReference type="ARBA" id="ARBA00022801"/>
    </source>
</evidence>
<comment type="caution">
    <text evidence="12">The sequence shown here is derived from an EMBL/GenBank/DDBJ whole genome shotgun (WGS) entry which is preliminary data.</text>
</comment>
<proteinExistence type="inferred from homology"/>
<accession>A0A433QU03</accession>
<keyword evidence="2 9" id="KW-0645">Protease</keyword>
<dbReference type="CDD" id="cd06456">
    <property type="entry name" value="M3A_DCP"/>
    <property type="match status" value="1"/>
</dbReference>
<dbReference type="SUPFAM" id="SSF55486">
    <property type="entry name" value="Metalloproteases ('zincins'), catalytic domain"/>
    <property type="match status" value="1"/>
</dbReference>
<dbReference type="Gene3D" id="3.40.390.10">
    <property type="entry name" value="Collagenase (Catalytic Domain)"/>
    <property type="match status" value="1"/>
</dbReference>
<dbReference type="FunFam" id="3.40.390.10:FF:000009">
    <property type="entry name" value="Oligopeptidase A"/>
    <property type="match status" value="1"/>
</dbReference>
<dbReference type="GO" id="GO:0005829">
    <property type="term" value="C:cytosol"/>
    <property type="evidence" value="ECO:0007669"/>
    <property type="project" value="UniProtKB-ARBA"/>
</dbReference>
<dbReference type="Pfam" id="PF19310">
    <property type="entry name" value="TOP_N"/>
    <property type="match status" value="1"/>
</dbReference>
<dbReference type="GO" id="GO:0046872">
    <property type="term" value="F:metal ion binding"/>
    <property type="evidence" value="ECO:0007669"/>
    <property type="project" value="UniProtKB-UniRule"/>
</dbReference>
<evidence type="ECO:0000256" key="2">
    <source>
        <dbReference type="ARBA" id="ARBA00022670"/>
    </source>
</evidence>
<dbReference type="GO" id="GO:0006518">
    <property type="term" value="P:peptide metabolic process"/>
    <property type="evidence" value="ECO:0007669"/>
    <property type="project" value="TreeGrafter"/>
</dbReference>
<gene>
    <name evidence="12" type="ORF">BC938DRAFT_472487</name>
</gene>
<evidence type="ECO:0000256" key="1">
    <source>
        <dbReference type="ARBA" id="ARBA00006040"/>
    </source>
</evidence>
<evidence type="ECO:0000259" key="11">
    <source>
        <dbReference type="Pfam" id="PF19310"/>
    </source>
</evidence>
<dbReference type="EMBL" id="RBNJ01001363">
    <property type="protein sequence ID" value="RUS33228.1"/>
    <property type="molecule type" value="Genomic_DNA"/>
</dbReference>
<dbReference type="InterPro" id="IPR001567">
    <property type="entry name" value="Pept_M3A_M3B_dom"/>
</dbReference>
<dbReference type="Gene3D" id="1.10.1370.40">
    <property type="match status" value="1"/>
</dbReference>
<dbReference type="InterPro" id="IPR024079">
    <property type="entry name" value="MetalloPept_cat_dom_sf"/>
</dbReference>
<dbReference type="InterPro" id="IPR034005">
    <property type="entry name" value="M3A_DCP"/>
</dbReference>
<dbReference type="Gene3D" id="1.10.1370.10">
    <property type="entry name" value="Neurolysin, domain 3"/>
    <property type="match status" value="1"/>
</dbReference>
<dbReference type="EC" id="3.4.24.70" evidence="8"/>
<dbReference type="AlphaFoldDB" id="A0A433QU03"/>
<keyword evidence="6 9" id="KW-0482">Metalloprotease</keyword>
<evidence type="ECO:0000256" key="6">
    <source>
        <dbReference type="ARBA" id="ARBA00023049"/>
    </source>
</evidence>
<keyword evidence="5 9" id="KW-0862">Zinc</keyword>
<feature type="domain" description="Peptidase M3A/M3B catalytic" evidence="10">
    <location>
        <begin position="314"/>
        <end position="780"/>
    </location>
</feature>
<dbReference type="InterPro" id="IPR045666">
    <property type="entry name" value="OpdA_N"/>
</dbReference>
<evidence type="ECO:0000256" key="9">
    <source>
        <dbReference type="RuleBase" id="RU003435"/>
    </source>
</evidence>
<organism evidence="12 13">
    <name type="scientific">Jimgerdemannia flammicorona</name>
    <dbReference type="NCBI Taxonomy" id="994334"/>
    <lineage>
        <taxon>Eukaryota</taxon>
        <taxon>Fungi</taxon>
        <taxon>Fungi incertae sedis</taxon>
        <taxon>Mucoromycota</taxon>
        <taxon>Mucoromycotina</taxon>
        <taxon>Endogonomycetes</taxon>
        <taxon>Endogonales</taxon>
        <taxon>Endogonaceae</taxon>
        <taxon>Jimgerdemannia</taxon>
    </lineage>
</organism>
<evidence type="ECO:0000313" key="13">
    <source>
        <dbReference type="Proteomes" id="UP000274822"/>
    </source>
</evidence>
<dbReference type="Pfam" id="PF01432">
    <property type="entry name" value="Peptidase_M3"/>
    <property type="match status" value="1"/>
</dbReference>
<evidence type="ECO:0000259" key="10">
    <source>
        <dbReference type="Pfam" id="PF01432"/>
    </source>
</evidence>
<protein>
    <recommendedName>
        <fullName evidence="8">oligopeptidase A</fullName>
        <ecNumber evidence="8">3.4.24.70</ecNumber>
    </recommendedName>
</protein>
<reference evidence="12 13" key="1">
    <citation type="journal article" date="2018" name="New Phytol.">
        <title>Phylogenomics of Endogonaceae and evolution of mycorrhizas within Mucoromycota.</title>
        <authorList>
            <person name="Chang Y."/>
            <person name="Desiro A."/>
            <person name="Na H."/>
            <person name="Sandor L."/>
            <person name="Lipzen A."/>
            <person name="Clum A."/>
            <person name="Barry K."/>
            <person name="Grigoriev I.V."/>
            <person name="Martin F.M."/>
            <person name="Stajich J.E."/>
            <person name="Smith M.E."/>
            <person name="Bonito G."/>
            <person name="Spatafora J.W."/>
        </authorList>
    </citation>
    <scope>NUCLEOTIDE SEQUENCE [LARGE SCALE GENOMIC DNA]</scope>
    <source>
        <strain evidence="12 13">AD002</strain>
    </source>
</reference>
<dbReference type="PANTHER" id="PTHR11804:SF83">
    <property type="entry name" value="LD37516P"/>
    <property type="match status" value="1"/>
</dbReference>
<feature type="domain" description="Oligopeptidase A N-terminal" evidence="11">
    <location>
        <begin position="110"/>
        <end position="226"/>
    </location>
</feature>
<dbReference type="GO" id="GO:0006508">
    <property type="term" value="P:proteolysis"/>
    <property type="evidence" value="ECO:0007669"/>
    <property type="project" value="UniProtKB-KW"/>
</dbReference>
<dbReference type="GO" id="GO:0004222">
    <property type="term" value="F:metalloendopeptidase activity"/>
    <property type="evidence" value="ECO:0007669"/>
    <property type="project" value="UniProtKB-EC"/>
</dbReference>
<evidence type="ECO:0000256" key="8">
    <source>
        <dbReference type="ARBA" id="ARBA00026100"/>
    </source>
</evidence>
<comment type="similarity">
    <text evidence="1 9">Belongs to the peptidase M3 family.</text>
</comment>
<dbReference type="Proteomes" id="UP000274822">
    <property type="component" value="Unassembled WGS sequence"/>
</dbReference>
<keyword evidence="3 9" id="KW-0479">Metal-binding</keyword>
<dbReference type="InterPro" id="IPR024077">
    <property type="entry name" value="Neurolysin/TOP_dom2"/>
</dbReference>
<sequence>MHRPFLRTGAVRATIFPKLQNASRAISSRILLAQLSRVSFTTLAGHALVPTLVPTRLPTLMRHLTTVVDAPPPYSAPPTANVFVDWSLFPDFASILPVCNPDKAVPIFDAFVKRIEREFVEREARFEPTWKGCIGAVQDLEDQLERAYGVISHLNSVKNSPELRQVVESIQPLVVKLSLLMNQSLSKYHALTTLRSTPTAWSSLDPVQQRIVDLTIRDMRLAGVGLLPGSAEKVRFNAIHERLSLLGTRFGNNQLDATKRFGQIVTDRKELEGCSSELLVVLTANLQRKEVVNRANPENGPWCITLDAPTYVPFMMNCKNRELREKIYRANITRASKDELNNEPIINEMLNLRQEEATLLGFDNYASLSLSTKMAQDLPSAEGLLTSLITSSLPAARAELAALTDFASATLAHPTPLQPWDIAYVSEAYRKHLFRYDEEAISHYFAFPRVIDGLFRLADEVFGVQVAEVGEDERARLGIRTWHPDVKVFRVQEGGITRAYFYGDFYSRPEEKRSGAWMDLVTTRMRGEGDEVRVPVAYLICNQLPPSSSDKSPLMKFADIRTLFHEFGHCLQHMLTTVDYPQASGIKGIEWDFVEVASQFMENFIHEPAWLARLSAHHETGEPMPAEMVDALERHREFMSGMTMTRQLHFAKVDLTLHSTFRPPFAAGDRTVFDVDAEIARETVPMPKLPEDRFLCAFNHIFAGGYSAGYYSYKWSETYSADAYAAFEEARITANPDAVKRMGKHYRDTVLALGGGTPPREVWRQFRGRENVDIEALLRHSGLTRTA</sequence>
<dbReference type="InterPro" id="IPR045090">
    <property type="entry name" value="Pept_M3A_M3B"/>
</dbReference>
<comment type="cofactor">
    <cofactor evidence="9">
        <name>Zn(2+)</name>
        <dbReference type="ChEBI" id="CHEBI:29105"/>
    </cofactor>
    <text evidence="9">Binds 1 zinc ion.</text>
</comment>
<evidence type="ECO:0000256" key="5">
    <source>
        <dbReference type="ARBA" id="ARBA00022833"/>
    </source>
</evidence>
<evidence type="ECO:0000256" key="7">
    <source>
        <dbReference type="ARBA" id="ARBA00024603"/>
    </source>
</evidence>